<evidence type="ECO:0000313" key="3">
    <source>
        <dbReference type="EMBL" id="CAL4785031.1"/>
    </source>
</evidence>
<dbReference type="AlphaFoldDB" id="A0A9P1CU10"/>
<feature type="compositionally biased region" description="Polar residues" evidence="1">
    <location>
        <begin position="1"/>
        <end position="10"/>
    </location>
</feature>
<feature type="compositionally biased region" description="Polar residues" evidence="1">
    <location>
        <begin position="65"/>
        <end position="75"/>
    </location>
</feature>
<reference evidence="3 4" key="2">
    <citation type="submission" date="2024-05" db="EMBL/GenBank/DDBJ databases">
        <authorList>
            <person name="Chen Y."/>
            <person name="Shah S."/>
            <person name="Dougan E. K."/>
            <person name="Thang M."/>
            <person name="Chan C."/>
        </authorList>
    </citation>
    <scope>NUCLEOTIDE SEQUENCE [LARGE SCALE GENOMIC DNA]</scope>
</reference>
<dbReference type="Proteomes" id="UP001152797">
    <property type="component" value="Unassembled WGS sequence"/>
</dbReference>
<keyword evidence="4" id="KW-1185">Reference proteome</keyword>
<reference evidence="2" key="1">
    <citation type="submission" date="2022-10" db="EMBL/GenBank/DDBJ databases">
        <authorList>
            <person name="Chen Y."/>
            <person name="Dougan E. K."/>
            <person name="Chan C."/>
            <person name="Rhodes N."/>
            <person name="Thang M."/>
        </authorList>
    </citation>
    <scope>NUCLEOTIDE SEQUENCE</scope>
</reference>
<dbReference type="EMBL" id="CAMXCT020002376">
    <property type="protein sequence ID" value="CAL1151094.1"/>
    <property type="molecule type" value="Genomic_DNA"/>
</dbReference>
<accession>A0A9P1CU10</accession>
<sequence length="91" mass="10504">MLMNGSESSDPQPPEEKAAKALQRHYLVKHDRRQAQETFKAQDWSGDTNSFYTADWWCGLQRLQPGSASGTQAQESWHRWKLHEETHGPSH</sequence>
<dbReference type="EMBL" id="CAMXCT030002376">
    <property type="protein sequence ID" value="CAL4785031.1"/>
    <property type="molecule type" value="Genomic_DNA"/>
</dbReference>
<feature type="compositionally biased region" description="Basic and acidic residues" evidence="1">
    <location>
        <begin position="76"/>
        <end position="91"/>
    </location>
</feature>
<name>A0A9P1CU10_9DINO</name>
<evidence type="ECO:0000313" key="4">
    <source>
        <dbReference type="Proteomes" id="UP001152797"/>
    </source>
</evidence>
<protein>
    <submittedName>
        <fullName evidence="3">E3 ubiquitin-protein ligase HERC1</fullName>
    </submittedName>
</protein>
<proteinExistence type="predicted"/>
<feature type="region of interest" description="Disordered" evidence="1">
    <location>
        <begin position="65"/>
        <end position="91"/>
    </location>
</feature>
<feature type="region of interest" description="Disordered" evidence="1">
    <location>
        <begin position="1"/>
        <end position="20"/>
    </location>
</feature>
<dbReference type="EMBL" id="CAMXCT010002376">
    <property type="protein sequence ID" value="CAI3997719.1"/>
    <property type="molecule type" value="Genomic_DNA"/>
</dbReference>
<gene>
    <name evidence="2" type="ORF">C1SCF055_LOCUS24073</name>
</gene>
<evidence type="ECO:0000256" key="1">
    <source>
        <dbReference type="SAM" id="MobiDB-lite"/>
    </source>
</evidence>
<comment type="caution">
    <text evidence="2">The sequence shown here is derived from an EMBL/GenBank/DDBJ whole genome shotgun (WGS) entry which is preliminary data.</text>
</comment>
<evidence type="ECO:0000313" key="2">
    <source>
        <dbReference type="EMBL" id="CAI3997719.1"/>
    </source>
</evidence>
<organism evidence="2">
    <name type="scientific">Cladocopium goreaui</name>
    <dbReference type="NCBI Taxonomy" id="2562237"/>
    <lineage>
        <taxon>Eukaryota</taxon>
        <taxon>Sar</taxon>
        <taxon>Alveolata</taxon>
        <taxon>Dinophyceae</taxon>
        <taxon>Suessiales</taxon>
        <taxon>Symbiodiniaceae</taxon>
        <taxon>Cladocopium</taxon>
    </lineage>
</organism>